<organism evidence="6">
    <name type="scientific">hydrothermal vent metagenome</name>
    <dbReference type="NCBI Taxonomy" id="652676"/>
    <lineage>
        <taxon>unclassified sequences</taxon>
        <taxon>metagenomes</taxon>
        <taxon>ecological metagenomes</taxon>
    </lineage>
</organism>
<evidence type="ECO:0000313" key="6">
    <source>
        <dbReference type="EMBL" id="VAW70423.1"/>
    </source>
</evidence>
<protein>
    <recommendedName>
        <fullName evidence="7">Steroid 5-alpha reductase C-terminal domain-containing protein</fullName>
    </recommendedName>
</protein>
<keyword evidence="3 5" id="KW-1133">Transmembrane helix</keyword>
<dbReference type="GO" id="GO:0012505">
    <property type="term" value="C:endomembrane system"/>
    <property type="evidence" value="ECO:0007669"/>
    <property type="project" value="UniProtKB-SubCell"/>
</dbReference>
<dbReference type="Pfam" id="PF04191">
    <property type="entry name" value="PEMT"/>
    <property type="match status" value="1"/>
</dbReference>
<feature type="transmembrane region" description="Helical" evidence="5">
    <location>
        <begin position="13"/>
        <end position="34"/>
    </location>
</feature>
<dbReference type="PANTHER" id="PTHR43847">
    <property type="entry name" value="BLL3993 PROTEIN"/>
    <property type="match status" value="1"/>
</dbReference>
<sequence>MLSSYLPDANVKFIIAAICSIIIMGVFLRMSFAYTHKRANKKYARDKTPAPSIPAFANLSKMLFVSAMLLTLSGYWINARLLLQINTPAFTPLLGAGFVLYGYYKLEKAFLNLGDNYSPLFEAYMPFKIITHGAYQNIRHPIYLYNLYVSFGLAISSASGPVLICAIIGLFYVLKAIQLEEIYLMKSFPDYKEYVKHSWRLIPHIY</sequence>
<accession>A0A3B0Y1V7</accession>
<evidence type="ECO:0000256" key="3">
    <source>
        <dbReference type="ARBA" id="ARBA00022989"/>
    </source>
</evidence>
<feature type="transmembrane region" description="Helical" evidence="5">
    <location>
        <begin position="83"/>
        <end position="104"/>
    </location>
</feature>
<evidence type="ECO:0000256" key="5">
    <source>
        <dbReference type="SAM" id="Phobius"/>
    </source>
</evidence>
<evidence type="ECO:0000256" key="2">
    <source>
        <dbReference type="ARBA" id="ARBA00022692"/>
    </source>
</evidence>
<gene>
    <name evidence="6" type="ORF">MNBD_GAMMA09-2121</name>
</gene>
<name>A0A3B0Y1V7_9ZZZZ</name>
<keyword evidence="4 5" id="KW-0472">Membrane</keyword>
<comment type="subcellular location">
    <subcellularLocation>
        <location evidence="1">Endomembrane system</location>
        <topology evidence="1">Multi-pass membrane protein</topology>
    </subcellularLocation>
</comment>
<feature type="transmembrane region" description="Helical" evidence="5">
    <location>
        <begin position="55"/>
        <end position="77"/>
    </location>
</feature>
<dbReference type="EMBL" id="UOFI01000199">
    <property type="protein sequence ID" value="VAW70423.1"/>
    <property type="molecule type" value="Genomic_DNA"/>
</dbReference>
<feature type="transmembrane region" description="Helical" evidence="5">
    <location>
        <begin position="147"/>
        <end position="174"/>
    </location>
</feature>
<dbReference type="InterPro" id="IPR052527">
    <property type="entry name" value="Metal_cation-efflux_comp"/>
</dbReference>
<evidence type="ECO:0000256" key="1">
    <source>
        <dbReference type="ARBA" id="ARBA00004127"/>
    </source>
</evidence>
<evidence type="ECO:0008006" key="7">
    <source>
        <dbReference type="Google" id="ProtNLM"/>
    </source>
</evidence>
<dbReference type="Gene3D" id="1.20.120.1630">
    <property type="match status" value="1"/>
</dbReference>
<dbReference type="PANTHER" id="PTHR43847:SF1">
    <property type="entry name" value="BLL3993 PROTEIN"/>
    <property type="match status" value="1"/>
</dbReference>
<keyword evidence="2 5" id="KW-0812">Transmembrane</keyword>
<proteinExistence type="predicted"/>
<reference evidence="6" key="1">
    <citation type="submission" date="2018-06" db="EMBL/GenBank/DDBJ databases">
        <authorList>
            <person name="Zhirakovskaya E."/>
        </authorList>
    </citation>
    <scope>NUCLEOTIDE SEQUENCE</scope>
</reference>
<dbReference type="InterPro" id="IPR007318">
    <property type="entry name" value="Phopholipid_MeTrfase"/>
</dbReference>
<evidence type="ECO:0000256" key="4">
    <source>
        <dbReference type="ARBA" id="ARBA00023136"/>
    </source>
</evidence>
<dbReference type="AlphaFoldDB" id="A0A3B0Y1V7"/>